<dbReference type="InterPro" id="IPR046532">
    <property type="entry name" value="DUF6597"/>
</dbReference>
<name>A0ABV9L132_9BACT</name>
<feature type="domain" description="HTH araC/xylS-type" evidence="4">
    <location>
        <begin position="155"/>
        <end position="255"/>
    </location>
</feature>
<sequence length="264" mass="30367">METFRFIQPSPILAPFVKHYWILETDGIAPVSERIIPTGFMQMIFHRGDKMKLSDNKLQPQSFICGQSAGFTDLASTGKVNMIVVVFHPFGAKAFFPMPMSEFYGIDVSISDLSDNSLNELKDRIYHEKDNNKAIALIESGLISRLRIFDNYNRKRITAVITAINLKHQSSITSLSEIACLSYKQFNRIFTEYVGANPKEFTRIIRFQRALYILQNTPDINITELAFDCGYYDQPHLIKEFKSFSGYTPYEYMAVCNPYSDYFS</sequence>
<protein>
    <submittedName>
        <fullName evidence="5">DUF6597 domain-containing transcriptional factor</fullName>
    </submittedName>
</protein>
<dbReference type="InterPro" id="IPR009057">
    <property type="entry name" value="Homeodomain-like_sf"/>
</dbReference>
<dbReference type="EMBL" id="JBHSGN010000124">
    <property type="protein sequence ID" value="MFC4676212.1"/>
    <property type="molecule type" value="Genomic_DNA"/>
</dbReference>
<dbReference type="PANTHER" id="PTHR43280">
    <property type="entry name" value="ARAC-FAMILY TRANSCRIPTIONAL REGULATOR"/>
    <property type="match status" value="1"/>
</dbReference>
<dbReference type="Pfam" id="PF20240">
    <property type="entry name" value="DUF6597"/>
    <property type="match status" value="1"/>
</dbReference>
<evidence type="ECO:0000256" key="1">
    <source>
        <dbReference type="ARBA" id="ARBA00023015"/>
    </source>
</evidence>
<dbReference type="InterPro" id="IPR018060">
    <property type="entry name" value="HTH_AraC"/>
</dbReference>
<dbReference type="RefSeq" id="WP_380000216.1">
    <property type="nucleotide sequence ID" value="NZ_JBHSGN010000124.1"/>
</dbReference>
<comment type="caution">
    <text evidence="5">The sequence shown here is derived from an EMBL/GenBank/DDBJ whole genome shotgun (WGS) entry which is preliminary data.</text>
</comment>
<keyword evidence="1" id="KW-0805">Transcription regulation</keyword>
<keyword evidence="3" id="KW-0804">Transcription</keyword>
<dbReference type="Proteomes" id="UP001596023">
    <property type="component" value="Unassembled WGS sequence"/>
</dbReference>
<dbReference type="Gene3D" id="1.10.10.60">
    <property type="entry name" value="Homeodomain-like"/>
    <property type="match status" value="1"/>
</dbReference>
<keyword evidence="6" id="KW-1185">Reference proteome</keyword>
<accession>A0ABV9L132</accession>
<dbReference type="SUPFAM" id="SSF46689">
    <property type="entry name" value="Homeodomain-like"/>
    <property type="match status" value="1"/>
</dbReference>
<reference evidence="6" key="1">
    <citation type="journal article" date="2019" name="Int. J. Syst. Evol. Microbiol.">
        <title>The Global Catalogue of Microorganisms (GCM) 10K type strain sequencing project: providing services to taxonomists for standard genome sequencing and annotation.</title>
        <authorList>
            <consortium name="The Broad Institute Genomics Platform"/>
            <consortium name="The Broad Institute Genome Sequencing Center for Infectious Disease"/>
            <person name="Wu L."/>
            <person name="Ma J."/>
        </authorList>
    </citation>
    <scope>NUCLEOTIDE SEQUENCE [LARGE SCALE GENOMIC DNA]</scope>
    <source>
        <strain evidence="6">CCUG 66188</strain>
    </source>
</reference>
<evidence type="ECO:0000313" key="6">
    <source>
        <dbReference type="Proteomes" id="UP001596023"/>
    </source>
</evidence>
<evidence type="ECO:0000256" key="2">
    <source>
        <dbReference type="ARBA" id="ARBA00023125"/>
    </source>
</evidence>
<evidence type="ECO:0000259" key="4">
    <source>
        <dbReference type="PROSITE" id="PS01124"/>
    </source>
</evidence>
<evidence type="ECO:0000313" key="5">
    <source>
        <dbReference type="EMBL" id="MFC4676212.1"/>
    </source>
</evidence>
<dbReference type="Pfam" id="PF12833">
    <property type="entry name" value="HTH_18"/>
    <property type="match status" value="1"/>
</dbReference>
<keyword evidence="2" id="KW-0238">DNA-binding</keyword>
<gene>
    <name evidence="5" type="ORF">ACFO6W_21225</name>
</gene>
<dbReference type="PROSITE" id="PS01124">
    <property type="entry name" value="HTH_ARAC_FAMILY_2"/>
    <property type="match status" value="1"/>
</dbReference>
<evidence type="ECO:0000256" key="3">
    <source>
        <dbReference type="ARBA" id="ARBA00023163"/>
    </source>
</evidence>
<dbReference type="PANTHER" id="PTHR43280:SF28">
    <property type="entry name" value="HTH-TYPE TRANSCRIPTIONAL ACTIVATOR RHAS"/>
    <property type="match status" value="1"/>
</dbReference>
<organism evidence="5 6">
    <name type="scientific">Dysgonomonas termitidis</name>
    <dbReference type="NCBI Taxonomy" id="1516126"/>
    <lineage>
        <taxon>Bacteria</taxon>
        <taxon>Pseudomonadati</taxon>
        <taxon>Bacteroidota</taxon>
        <taxon>Bacteroidia</taxon>
        <taxon>Bacteroidales</taxon>
        <taxon>Dysgonomonadaceae</taxon>
        <taxon>Dysgonomonas</taxon>
    </lineage>
</organism>
<proteinExistence type="predicted"/>
<dbReference type="SMART" id="SM00342">
    <property type="entry name" value="HTH_ARAC"/>
    <property type="match status" value="1"/>
</dbReference>